<protein>
    <submittedName>
        <fullName evidence="1">Sulphydryl oxidase</fullName>
    </submittedName>
</protein>
<evidence type="ECO:0000313" key="2">
    <source>
        <dbReference type="Proteomes" id="UP000805649"/>
    </source>
</evidence>
<evidence type="ECO:0000313" key="1">
    <source>
        <dbReference type="EMBL" id="KAL0936204.1"/>
    </source>
</evidence>
<name>A0ACC3YWF0_COLTU</name>
<proteinExistence type="predicted"/>
<keyword evidence="2" id="KW-1185">Reference proteome</keyword>
<comment type="caution">
    <text evidence="1">The sequence shown here is derived from an EMBL/GenBank/DDBJ whole genome shotgun (WGS) entry which is preliminary data.</text>
</comment>
<reference evidence="1 2" key="1">
    <citation type="journal article" date="2020" name="Phytopathology">
        <title>Genome Sequence Resources of Colletotrichum truncatum, C. plurivorum, C. musicola, and C. sojae: Four Species Pathogenic to Soybean (Glycine max).</title>
        <authorList>
            <person name="Rogerio F."/>
            <person name="Boufleur T.R."/>
            <person name="Ciampi-Guillardi M."/>
            <person name="Sukno S.A."/>
            <person name="Thon M.R."/>
            <person name="Massola Junior N.S."/>
            <person name="Baroncelli R."/>
        </authorList>
    </citation>
    <scope>NUCLEOTIDE SEQUENCE [LARGE SCALE GENOMIC DNA]</scope>
    <source>
        <strain evidence="1 2">CMES1059</strain>
    </source>
</reference>
<dbReference type="Proteomes" id="UP000805649">
    <property type="component" value="Unassembled WGS sequence"/>
</dbReference>
<organism evidence="1 2">
    <name type="scientific">Colletotrichum truncatum</name>
    <name type="common">Anthracnose fungus</name>
    <name type="synonym">Colletotrichum capsici</name>
    <dbReference type="NCBI Taxonomy" id="5467"/>
    <lineage>
        <taxon>Eukaryota</taxon>
        <taxon>Fungi</taxon>
        <taxon>Dikarya</taxon>
        <taxon>Ascomycota</taxon>
        <taxon>Pezizomycotina</taxon>
        <taxon>Sordariomycetes</taxon>
        <taxon>Hypocreomycetidae</taxon>
        <taxon>Glomerellales</taxon>
        <taxon>Glomerellaceae</taxon>
        <taxon>Colletotrichum</taxon>
        <taxon>Colletotrichum truncatum species complex</taxon>
    </lineage>
</organism>
<gene>
    <name evidence="1" type="ORF">CTRU02_208419</name>
</gene>
<dbReference type="EMBL" id="VUJX02000005">
    <property type="protein sequence ID" value="KAL0936204.1"/>
    <property type="molecule type" value="Genomic_DNA"/>
</dbReference>
<sequence>MKYSLSSLLLSALLPQSLVLARPVNNDTLLYDAVIVGGGPAGLSTLSALGRVRRNTLLIDSGEYRNGPTRHMHDVIGFDGVTPAWYRYAARKQIESYPTTSAINGTVTKIEGNNNDNFVVSYTADGQTTSVKTRKIVLGTGLHDILPSTPGLQEIWGKGVYWCPWCDGNEHADQPLGLLGNLTDVASLVREILTLNTDLIAFVNGTDTPEIRKIAEKETPEFQKFLSLHNVTIENRTIASFTRLQDGGAHPADPSLPTAPEHDLFRVDFTEGPSVERAAFFVSYPDEQRSSLGADAGVELLGGRLNAPVGKGHLTNVNGIYAIGDANSDNSTNVPHALYSGKRAAVFLHVRLGKEDQAKETGVDLDLLLKRDSELEERSVWEVANGQVGDILYAGEYDQ</sequence>
<accession>A0ACC3YWF0</accession>